<evidence type="ECO:0000313" key="1">
    <source>
        <dbReference type="EnsemblMetazoa" id="AARA008782-PA"/>
    </source>
</evidence>
<proteinExistence type="predicted"/>
<keyword evidence="2" id="KW-1185">Reference proteome</keyword>
<dbReference type="Proteomes" id="UP000075840">
    <property type="component" value="Unassembled WGS sequence"/>
</dbReference>
<evidence type="ECO:0008006" key="3">
    <source>
        <dbReference type="Google" id="ProtNLM"/>
    </source>
</evidence>
<dbReference type="EMBL" id="APCN01003907">
    <property type="status" value="NOT_ANNOTATED_CDS"/>
    <property type="molecule type" value="Genomic_DNA"/>
</dbReference>
<sequence length="61" mass="6925">MNTQMRLAISTKERLAIGLRFLATGCTYSDLQFVFRVSVSSISRIVPEVCDQIVKTPRDYV</sequence>
<protein>
    <recommendedName>
        <fullName evidence="3">Transposase Helix-turn-helix domain-containing protein</fullName>
    </recommendedName>
</protein>
<dbReference type="VEuPathDB" id="VectorBase:AARA008782"/>
<name>A0A182I5D0_ANOAR</name>
<reference evidence="1" key="1">
    <citation type="submission" date="2022-08" db="UniProtKB">
        <authorList>
            <consortium name="EnsemblMetazoa"/>
        </authorList>
    </citation>
    <scope>IDENTIFICATION</scope>
    <source>
        <strain evidence="1">Dongola</strain>
    </source>
</reference>
<organism evidence="1 2">
    <name type="scientific">Anopheles arabiensis</name>
    <name type="common">Mosquito</name>
    <dbReference type="NCBI Taxonomy" id="7173"/>
    <lineage>
        <taxon>Eukaryota</taxon>
        <taxon>Metazoa</taxon>
        <taxon>Ecdysozoa</taxon>
        <taxon>Arthropoda</taxon>
        <taxon>Hexapoda</taxon>
        <taxon>Insecta</taxon>
        <taxon>Pterygota</taxon>
        <taxon>Neoptera</taxon>
        <taxon>Endopterygota</taxon>
        <taxon>Diptera</taxon>
        <taxon>Nematocera</taxon>
        <taxon>Culicoidea</taxon>
        <taxon>Culicidae</taxon>
        <taxon>Anophelinae</taxon>
        <taxon>Anopheles</taxon>
    </lineage>
</organism>
<dbReference type="AlphaFoldDB" id="A0A182I5D0"/>
<evidence type="ECO:0000313" key="2">
    <source>
        <dbReference type="Proteomes" id="UP000075840"/>
    </source>
</evidence>
<dbReference type="EnsemblMetazoa" id="AARA008782-RA">
    <property type="protein sequence ID" value="AARA008782-PA"/>
    <property type="gene ID" value="AARA008782"/>
</dbReference>
<accession>A0A182I5D0</accession>